<dbReference type="KEGG" id="cpat:CLPA_c17550"/>
<dbReference type="SUPFAM" id="SSF63520">
    <property type="entry name" value="PTS-regulatory domain, PRD"/>
    <property type="match status" value="2"/>
</dbReference>
<dbReference type="InterPro" id="IPR011608">
    <property type="entry name" value="PRD"/>
</dbReference>
<evidence type="ECO:0000256" key="1">
    <source>
        <dbReference type="ARBA" id="ARBA00022737"/>
    </source>
</evidence>
<dbReference type="InterPro" id="IPR050661">
    <property type="entry name" value="BglG_antiterminators"/>
</dbReference>
<dbReference type="InterPro" id="IPR036634">
    <property type="entry name" value="PRD_sf"/>
</dbReference>
<dbReference type="PROSITE" id="PS51372">
    <property type="entry name" value="PRD_2"/>
    <property type="match status" value="2"/>
</dbReference>
<reference evidence="3 6" key="1">
    <citation type="journal article" date="2015" name="Genome Announc.">
        <title>Complete Genome Sequence of the Nitrogen-Fixing and Solvent-Producing Clostridium pasteurianum DSM 525.</title>
        <authorList>
            <person name="Poehlein A."/>
            <person name="Grosse-Honebrink A."/>
            <person name="Zhang Y."/>
            <person name="Minton N.P."/>
            <person name="Daniel R."/>
        </authorList>
    </citation>
    <scope>NUCLEOTIDE SEQUENCE [LARGE SCALE GENOMIC DNA]</scope>
    <source>
        <strain evidence="3">DSM 525</strain>
        <strain evidence="6">DSM 525 / ATCC 6013</strain>
    </source>
</reference>
<evidence type="ECO:0000313" key="5">
    <source>
        <dbReference type="Proteomes" id="UP000028042"/>
    </source>
</evidence>
<evidence type="ECO:0000313" key="4">
    <source>
        <dbReference type="EMBL" id="KRU12179.1"/>
    </source>
</evidence>
<dbReference type="EMBL" id="CP009268">
    <property type="protein sequence ID" value="AJA51813.1"/>
    <property type="molecule type" value="Genomic_DNA"/>
</dbReference>
<sequence>MEGAIIKKILNNNVVIAKEGNKEFILVGNGIGFDFHKENIVPSKRIEKVFVRENTEIDNNYDKVLETIDNKIIGISEEIICMAEMDIGVKLSKPIHVSLPDHINFSLRRMEKKIKIENPFLNELKVLYPKEYSIASKALEMINVRFNVELPQDEIGFICLHIKAAIEESGIGTQLEYTKKIKDIMDLISNLIGRTLHKDSLEYARTLTHINFMLERILTGKTVNNLLLDTIKDKFSKEYAIAIKLSLKIEALFSVRVPEDETGYLAVHLKRLSDI</sequence>
<dbReference type="Pfam" id="PF03123">
    <property type="entry name" value="CAT_RBD"/>
    <property type="match status" value="1"/>
</dbReference>
<dbReference type="RefSeq" id="WP_003443817.1">
    <property type="nucleotide sequence ID" value="NZ_ANZB01000004.1"/>
</dbReference>
<proteinExistence type="predicted"/>
<dbReference type="InterPro" id="IPR036650">
    <property type="entry name" value="CAT_RNA-bd_dom_sf"/>
</dbReference>
<dbReference type="EMBL" id="JPGY02000001">
    <property type="protein sequence ID" value="KRU12179.1"/>
    <property type="molecule type" value="Genomic_DNA"/>
</dbReference>
<protein>
    <submittedName>
        <fullName evidence="3">Levansucrase and sucrase synthesis operon antiterminator</fullName>
    </submittedName>
    <submittedName>
        <fullName evidence="4">Transcriptional antiterminator, BglG</fullName>
    </submittedName>
</protein>
<name>A0A0H3J9L3_CLOPA</name>
<dbReference type="PANTHER" id="PTHR30185">
    <property type="entry name" value="CRYPTIC BETA-GLUCOSIDE BGL OPERON ANTITERMINATOR"/>
    <property type="match status" value="1"/>
</dbReference>
<evidence type="ECO:0000259" key="2">
    <source>
        <dbReference type="PROSITE" id="PS51372"/>
    </source>
</evidence>
<dbReference type="Pfam" id="PF00874">
    <property type="entry name" value="PRD"/>
    <property type="match status" value="2"/>
</dbReference>
<dbReference type="AlphaFoldDB" id="A0A0H3J9L3"/>
<dbReference type="KEGG" id="cpae:CPAST_c17550"/>
<keyword evidence="6" id="KW-1185">Reference proteome</keyword>
<evidence type="ECO:0000313" key="6">
    <source>
        <dbReference type="Proteomes" id="UP000030905"/>
    </source>
</evidence>
<reference evidence="4 5" key="3">
    <citation type="journal article" name="Genome Announc.">
        <title>Improved Draft Genome Sequence of Clostridium pasteurianum Strain ATCC 6013 (DSM 525) Using a Hybrid Next-Generation Sequencing Approach.</title>
        <authorList>
            <person name="Pyne M.E."/>
            <person name="Utturkar S."/>
            <person name="Brown S.D."/>
            <person name="Moo-Young M."/>
            <person name="Chung D.A."/>
            <person name="Chou C.P."/>
        </authorList>
    </citation>
    <scope>NUCLEOTIDE SEQUENCE [LARGE SCALE GENOMIC DNA]</scope>
    <source>
        <strain evidence="4 5">ATCC 6013</strain>
    </source>
</reference>
<evidence type="ECO:0000313" key="3">
    <source>
        <dbReference type="EMBL" id="AJA51813.1"/>
    </source>
</evidence>
<gene>
    <name evidence="3" type="primary">sacY</name>
    <name evidence="3" type="ORF">CLPA_c17550</name>
    <name evidence="4" type="ORF">CP6013_01426</name>
</gene>
<dbReference type="Gene3D" id="1.10.1790.10">
    <property type="entry name" value="PRD domain"/>
    <property type="match status" value="2"/>
</dbReference>
<dbReference type="SMART" id="SM01061">
    <property type="entry name" value="CAT_RBD"/>
    <property type="match status" value="1"/>
</dbReference>
<dbReference type="GO" id="GO:0003723">
    <property type="term" value="F:RNA binding"/>
    <property type="evidence" value="ECO:0007669"/>
    <property type="project" value="InterPro"/>
</dbReference>
<dbReference type="SUPFAM" id="SSF50151">
    <property type="entry name" value="SacY-like RNA-binding domain"/>
    <property type="match status" value="1"/>
</dbReference>
<keyword evidence="1" id="KW-0677">Repeat</keyword>
<accession>A0A0H3J9L3</accession>
<dbReference type="GeneID" id="93073917"/>
<dbReference type="Proteomes" id="UP000030905">
    <property type="component" value="Chromosome"/>
</dbReference>
<feature type="domain" description="PRD" evidence="2">
    <location>
        <begin position="173"/>
        <end position="275"/>
    </location>
</feature>
<dbReference type="GO" id="GO:0006355">
    <property type="term" value="P:regulation of DNA-templated transcription"/>
    <property type="evidence" value="ECO:0007669"/>
    <property type="project" value="InterPro"/>
</dbReference>
<reference evidence="4" key="2">
    <citation type="submission" date="2015-10" db="EMBL/GenBank/DDBJ databases">
        <title>Improved Draft Genome Sequence of Clostridium pasteurianum Strain ATCC 6013 (DSM 525) Using a Hybrid Next-Generation Sequencing Approach.</title>
        <authorList>
            <person name="Pyne M.E."/>
            <person name="Utturkar S.M."/>
            <person name="Brown S.D."/>
            <person name="Moo-Young M."/>
            <person name="Chung D.A."/>
            <person name="Chou P.C."/>
        </authorList>
    </citation>
    <scope>NUCLEOTIDE SEQUENCE</scope>
    <source>
        <strain evidence="4">ATCC 6013</strain>
    </source>
</reference>
<dbReference type="eggNOG" id="COG3711">
    <property type="taxonomic scope" value="Bacteria"/>
</dbReference>
<dbReference type="PANTHER" id="PTHR30185:SF16">
    <property type="entry name" value="PROTEIN GLCT"/>
    <property type="match status" value="1"/>
</dbReference>
<feature type="domain" description="PRD" evidence="2">
    <location>
        <begin position="67"/>
        <end position="172"/>
    </location>
</feature>
<organism evidence="3 6">
    <name type="scientific">Clostridium pasteurianum DSM 525 = ATCC 6013</name>
    <dbReference type="NCBI Taxonomy" id="1262449"/>
    <lineage>
        <taxon>Bacteria</taxon>
        <taxon>Bacillati</taxon>
        <taxon>Bacillota</taxon>
        <taxon>Clostridia</taxon>
        <taxon>Eubacteriales</taxon>
        <taxon>Clostridiaceae</taxon>
        <taxon>Clostridium</taxon>
    </lineage>
</organism>
<dbReference type="PATRIC" id="fig|1262449.3.peg.1591"/>
<dbReference type="Gene3D" id="2.30.24.10">
    <property type="entry name" value="CAT RNA-binding domain"/>
    <property type="match status" value="1"/>
</dbReference>
<dbReference type="Proteomes" id="UP000028042">
    <property type="component" value="Unassembled WGS sequence"/>
</dbReference>
<dbReference type="InterPro" id="IPR004341">
    <property type="entry name" value="CAT_RNA-bd_dom"/>
</dbReference>